<accession>W6M897</accession>
<dbReference type="OrthoDB" id="9794540at2"/>
<feature type="coiled-coil region" evidence="1">
    <location>
        <begin position="302"/>
        <end position="329"/>
    </location>
</feature>
<dbReference type="EMBL" id="CBTJ020000076">
    <property type="protein sequence ID" value="CDI03817.1"/>
    <property type="molecule type" value="Genomic_DNA"/>
</dbReference>
<reference evidence="3" key="1">
    <citation type="submission" date="2013-07" db="EMBL/GenBank/DDBJ databases">
        <authorList>
            <person name="McIlroy S."/>
        </authorList>
    </citation>
    <scope>NUCLEOTIDE SEQUENCE [LARGE SCALE GENOMIC DNA]</scope>
    <source>
        <strain evidence="3">Run_A_D11</strain>
    </source>
</reference>
<feature type="transmembrane region" description="Helical" evidence="2">
    <location>
        <begin position="48"/>
        <end position="66"/>
    </location>
</feature>
<keyword evidence="4" id="KW-1185">Reference proteome</keyword>
<dbReference type="RefSeq" id="WP_048675001.1">
    <property type="nucleotide sequence ID" value="NZ_CBTJ020000076.1"/>
</dbReference>
<protein>
    <submittedName>
        <fullName evidence="3">MotA/TolQ/ExbB proton channel family</fullName>
    </submittedName>
</protein>
<keyword evidence="2" id="KW-0812">Transmembrane</keyword>
<evidence type="ECO:0000313" key="3">
    <source>
        <dbReference type="EMBL" id="CDI03817.1"/>
    </source>
</evidence>
<feature type="transmembrane region" description="Helical" evidence="2">
    <location>
        <begin position="152"/>
        <end position="176"/>
    </location>
</feature>
<organism evidence="3 4">
    <name type="scientific">Candidatus Competibacter denitrificans Run_A_D11</name>
    <dbReference type="NCBI Taxonomy" id="1400863"/>
    <lineage>
        <taxon>Bacteria</taxon>
        <taxon>Pseudomonadati</taxon>
        <taxon>Pseudomonadota</taxon>
        <taxon>Gammaproteobacteria</taxon>
        <taxon>Candidatus Competibacteraceae</taxon>
        <taxon>Candidatus Competibacter</taxon>
    </lineage>
</organism>
<dbReference type="Proteomes" id="UP000035760">
    <property type="component" value="Unassembled WGS sequence"/>
</dbReference>
<keyword evidence="2" id="KW-1133">Transmembrane helix</keyword>
<feature type="transmembrane region" description="Helical" evidence="2">
    <location>
        <begin position="206"/>
        <end position="229"/>
    </location>
</feature>
<name>W6M897_9GAMM</name>
<proteinExistence type="predicted"/>
<gene>
    <name evidence="3" type="ORF">BN873_660051</name>
</gene>
<keyword evidence="1" id="KW-0175">Coiled coil</keyword>
<reference evidence="3" key="2">
    <citation type="submission" date="2014-03" db="EMBL/GenBank/DDBJ databases">
        <title>Candidatus Competibacter-lineage genomes retrieved from metagenomes reveal functional metabolic diversity.</title>
        <authorList>
            <person name="McIlroy S.J."/>
            <person name="Albertsen M."/>
            <person name="Andresen E.K."/>
            <person name="Saunders A.M."/>
            <person name="Kristiansen R."/>
            <person name="Stokholm-Bjerregaard M."/>
            <person name="Nielsen K.L."/>
            <person name="Nielsen P.H."/>
        </authorList>
    </citation>
    <scope>NUCLEOTIDE SEQUENCE</scope>
    <source>
        <strain evidence="3">Run_A_D11</strain>
    </source>
</reference>
<feature type="transmembrane region" description="Helical" evidence="2">
    <location>
        <begin position="17"/>
        <end position="36"/>
    </location>
</feature>
<evidence type="ECO:0000256" key="1">
    <source>
        <dbReference type="SAM" id="Coils"/>
    </source>
</evidence>
<sequence>MPITVAERRSTRSASRYLLRSLIFLATLVAALSVFFQKPLTAAFLTNPYLNGTILAAFLFGVLYTLKALTGTLLDGRATDRVAAVALKARRRELPPRQADETLLGEGWRRNVSDFLQKVHRVVGHGDAGTSLPYLLDSLASRGDDQRALVRYLVGALVLLGLIGTFYGLLLTIAGVRDVISGLSVEKAADTMALIASFKDRLAAPLGGMGTSFSASLFGLLGALALGFLELQLFHAQNDHHAQLEALVVSDLIPLWQPVVTVTAQTETISPRHLAALLQATTDRLERVAATTEYMANRGEGVTRVAEQVANLSERIESLRATLQNIENDRTADLRNELRTIARLLAREPSQAADGERHAPPT</sequence>
<evidence type="ECO:0000256" key="2">
    <source>
        <dbReference type="SAM" id="Phobius"/>
    </source>
</evidence>
<dbReference type="STRING" id="1400863.BN873_660051"/>
<keyword evidence="2" id="KW-0472">Membrane</keyword>
<comment type="caution">
    <text evidence="3">The sequence shown here is derived from an EMBL/GenBank/DDBJ whole genome shotgun (WGS) entry which is preliminary data.</text>
</comment>
<evidence type="ECO:0000313" key="4">
    <source>
        <dbReference type="Proteomes" id="UP000035760"/>
    </source>
</evidence>
<dbReference type="AlphaFoldDB" id="W6M897"/>